<feature type="region of interest" description="Disordered" evidence="1">
    <location>
        <begin position="342"/>
        <end position="449"/>
    </location>
</feature>
<feature type="compositionally biased region" description="Polar residues" evidence="1">
    <location>
        <begin position="143"/>
        <end position="168"/>
    </location>
</feature>
<protein>
    <submittedName>
        <fullName evidence="3">Suppressor protein SRP40</fullName>
    </submittedName>
</protein>
<evidence type="ECO:0000313" key="2">
    <source>
        <dbReference type="Proteomes" id="UP000694843"/>
    </source>
</evidence>
<keyword evidence="2" id="KW-1185">Reference proteome</keyword>
<feature type="compositionally biased region" description="Low complexity" evidence="1">
    <location>
        <begin position="399"/>
        <end position="423"/>
    </location>
</feature>
<feature type="compositionally biased region" description="Polar residues" evidence="1">
    <location>
        <begin position="90"/>
        <end position="101"/>
    </location>
</feature>
<evidence type="ECO:0000256" key="1">
    <source>
        <dbReference type="SAM" id="MobiDB-lite"/>
    </source>
</evidence>
<dbReference type="Proteomes" id="UP000694843">
    <property type="component" value="Unplaced"/>
</dbReference>
<feature type="compositionally biased region" description="Polar residues" evidence="1">
    <location>
        <begin position="259"/>
        <end position="268"/>
    </location>
</feature>
<feature type="compositionally biased region" description="Polar residues" evidence="1">
    <location>
        <begin position="179"/>
        <end position="190"/>
    </location>
</feature>
<feature type="region of interest" description="Disordered" evidence="1">
    <location>
        <begin position="82"/>
        <end position="101"/>
    </location>
</feature>
<feature type="region of interest" description="Disordered" evidence="1">
    <location>
        <begin position="110"/>
        <end position="231"/>
    </location>
</feature>
<feature type="compositionally biased region" description="Basic and acidic residues" evidence="1">
    <location>
        <begin position="369"/>
        <end position="386"/>
    </location>
</feature>
<feature type="compositionally biased region" description="Acidic residues" evidence="1">
    <location>
        <begin position="438"/>
        <end position="449"/>
    </location>
</feature>
<dbReference type="GeneID" id="108679527"/>
<accession>A0A979FXU0</accession>
<dbReference type="KEGG" id="hazt:108679527"/>
<name>A0A979FXU0_HYAAZ</name>
<gene>
    <name evidence="3" type="primary">LOC108679527</name>
</gene>
<dbReference type="RefSeq" id="XP_047741547.1">
    <property type="nucleotide sequence ID" value="XM_047885591.1"/>
</dbReference>
<feature type="compositionally biased region" description="Polar residues" evidence="1">
    <location>
        <begin position="197"/>
        <end position="224"/>
    </location>
</feature>
<feature type="compositionally biased region" description="Low complexity" evidence="1">
    <location>
        <begin position="269"/>
        <end position="284"/>
    </location>
</feature>
<evidence type="ECO:0000313" key="3">
    <source>
        <dbReference type="RefSeq" id="XP_047741547.1"/>
    </source>
</evidence>
<dbReference type="AlphaFoldDB" id="A0A979FXU0"/>
<sequence>MPDMDLHRDNTMISSFLEATTNKTVEDNAIISNIPSTQTTASVDGAVALTEANRSHGIITASQNSDSGLRAPDSFLRSRSSIRPSDAISMGNSTKLQSPQQNDGLVFEKENGDKESHDGSSFDNSEDRSVSEDELEVHGEQLVENNKSSHPPTTTLNQPQQERSSSAKGPTAHGDKHGIQTNNKPSQISFSHEKANHQSPAGSEQFKMQQENRMSSSDSFIAKSTDNKRGEQTMNMMEKPVAAQRSRAVINTTTNVNARGTTEMISTPVTASTVSKSNSVNTTSMQSKNGSEGGGKEAQEHETKNKIIETAIGAKNEAETFILRSDSDDDFDDFSAPIKAAPFASKITTGGFGGHPPLETDEDSSSDSVEAKIQEAMKARDNKKANEPNGVEPTTSQSTFAATRTAPRATVSQAAASPQAVVSHETESESDKVSAPSDDQDDSDDDFYK</sequence>
<feature type="compositionally biased region" description="Basic and acidic residues" evidence="1">
    <location>
        <begin position="294"/>
        <end position="306"/>
    </location>
</feature>
<feature type="region of interest" description="Disordered" evidence="1">
    <location>
        <begin position="259"/>
        <end position="306"/>
    </location>
</feature>
<organism evidence="2 3">
    <name type="scientific">Hyalella azteca</name>
    <name type="common">Amphipod</name>
    <dbReference type="NCBI Taxonomy" id="294128"/>
    <lineage>
        <taxon>Eukaryota</taxon>
        <taxon>Metazoa</taxon>
        <taxon>Ecdysozoa</taxon>
        <taxon>Arthropoda</taxon>
        <taxon>Crustacea</taxon>
        <taxon>Multicrustacea</taxon>
        <taxon>Malacostraca</taxon>
        <taxon>Eumalacostraca</taxon>
        <taxon>Peracarida</taxon>
        <taxon>Amphipoda</taxon>
        <taxon>Senticaudata</taxon>
        <taxon>Talitrida</taxon>
        <taxon>Talitroidea</taxon>
        <taxon>Hyalellidae</taxon>
        <taxon>Hyalella</taxon>
    </lineage>
</organism>
<feature type="compositionally biased region" description="Basic and acidic residues" evidence="1">
    <location>
        <begin position="110"/>
        <end position="141"/>
    </location>
</feature>
<reference evidence="3" key="1">
    <citation type="submission" date="2025-08" db="UniProtKB">
        <authorList>
            <consortium name="RefSeq"/>
        </authorList>
    </citation>
    <scope>IDENTIFICATION</scope>
    <source>
        <tissue evidence="3">Whole organism</tissue>
    </source>
</reference>
<proteinExistence type="predicted"/>